<evidence type="ECO:0000256" key="11">
    <source>
        <dbReference type="ARBA" id="ARBA00023204"/>
    </source>
</evidence>
<keyword evidence="6" id="KW-0227">DNA damage</keyword>
<evidence type="ECO:0000313" key="20">
    <source>
        <dbReference type="Proteomes" id="UP000290942"/>
    </source>
</evidence>
<evidence type="ECO:0000256" key="10">
    <source>
        <dbReference type="ARBA" id="ARBA00023125"/>
    </source>
</evidence>
<evidence type="ECO:0000313" key="19">
    <source>
        <dbReference type="EMBL" id="VEU60833.1"/>
    </source>
</evidence>
<evidence type="ECO:0000256" key="5">
    <source>
        <dbReference type="ARBA" id="ARBA00022723"/>
    </source>
</evidence>
<accession>A0A449A973</accession>
<evidence type="ECO:0000256" key="3">
    <source>
        <dbReference type="ARBA" id="ARBA00009409"/>
    </source>
</evidence>
<dbReference type="NCBIfam" id="TIGR00577">
    <property type="entry name" value="fpg"/>
    <property type="match status" value="1"/>
</dbReference>
<dbReference type="InterPro" id="IPR015886">
    <property type="entry name" value="H2TH_FPG"/>
</dbReference>
<evidence type="ECO:0000256" key="8">
    <source>
        <dbReference type="ARBA" id="ARBA00022801"/>
    </source>
</evidence>
<dbReference type="EC" id="3.2.2.23" evidence="19"/>
<feature type="domain" description="FPG-type" evidence="17">
    <location>
        <begin position="237"/>
        <end position="271"/>
    </location>
</feature>
<evidence type="ECO:0000259" key="18">
    <source>
        <dbReference type="PROSITE" id="PS51068"/>
    </source>
</evidence>
<comment type="cofactor">
    <cofactor evidence="2">
        <name>Zn(2+)</name>
        <dbReference type="ChEBI" id="CHEBI:29105"/>
    </cofactor>
</comment>
<dbReference type="InterPro" id="IPR010663">
    <property type="entry name" value="Znf_FPG/IleRS"/>
</dbReference>
<dbReference type="PROSITE" id="PS51066">
    <property type="entry name" value="ZF_FPG_2"/>
    <property type="match status" value="1"/>
</dbReference>
<keyword evidence="14 19" id="KW-0326">Glycosidase</keyword>
<reference evidence="19 20" key="1">
    <citation type="submission" date="2019-01" db="EMBL/GenBank/DDBJ databases">
        <authorList>
            <consortium name="Pathogen Informatics"/>
        </authorList>
    </citation>
    <scope>NUCLEOTIDE SEQUENCE [LARGE SCALE GENOMIC DNA]</scope>
    <source>
        <strain evidence="19 20">NCTC10122</strain>
    </source>
</reference>
<comment type="catalytic activity">
    <reaction evidence="1">
        <text>Hydrolysis of DNA containing ring-opened 7-methylguanine residues, releasing 2,6-diamino-4-hydroxy-5-(N-methyl)formamidopyrimidine.</text>
        <dbReference type="EC" id="3.2.2.23"/>
    </reaction>
</comment>
<dbReference type="SUPFAM" id="SSF46946">
    <property type="entry name" value="S13-like H2TH domain"/>
    <property type="match status" value="1"/>
</dbReference>
<dbReference type="GO" id="GO:0008270">
    <property type="term" value="F:zinc ion binding"/>
    <property type="evidence" value="ECO:0007669"/>
    <property type="project" value="UniProtKB-KW"/>
</dbReference>
<dbReference type="SMART" id="SM00898">
    <property type="entry name" value="Fapy_DNA_glyco"/>
    <property type="match status" value="1"/>
</dbReference>
<dbReference type="GO" id="GO:0034039">
    <property type="term" value="F:8-oxo-7,8-dihydroguanine DNA N-glycosylase activity"/>
    <property type="evidence" value="ECO:0007669"/>
    <property type="project" value="TreeGrafter"/>
</dbReference>
<dbReference type="Gene3D" id="3.20.190.10">
    <property type="entry name" value="MutM-like, N-terminal"/>
    <property type="match status" value="1"/>
</dbReference>
<keyword evidence="10" id="KW-0238">DNA-binding</keyword>
<keyword evidence="5" id="KW-0479">Metal-binding</keyword>
<dbReference type="GO" id="GO:0003690">
    <property type="term" value="F:double-stranded DNA binding"/>
    <property type="evidence" value="ECO:0007669"/>
    <property type="project" value="UniProtKB-ARBA"/>
</dbReference>
<dbReference type="SMART" id="SM01232">
    <property type="entry name" value="H2TH"/>
    <property type="match status" value="1"/>
</dbReference>
<name>A0A449A973_9BACT</name>
<protein>
    <submittedName>
        <fullName evidence="19">DNA-formamidopyrimidine glycosylase</fullName>
        <ecNumber evidence="19">3.2.2.23</ecNumber>
    </submittedName>
</protein>
<dbReference type="GO" id="GO:0006284">
    <property type="term" value="P:base-excision repair"/>
    <property type="evidence" value="ECO:0007669"/>
    <property type="project" value="InterPro"/>
</dbReference>
<dbReference type="Proteomes" id="UP000290942">
    <property type="component" value="Chromosome"/>
</dbReference>
<dbReference type="EMBL" id="LR214970">
    <property type="protein sequence ID" value="VEU60833.1"/>
    <property type="molecule type" value="Genomic_DNA"/>
</dbReference>
<comment type="subunit">
    <text evidence="4">Monomer.</text>
</comment>
<comment type="catalytic activity">
    <reaction evidence="15">
        <text>2'-deoxyribonucleotide-(2'-deoxyribose 5'-phosphate)-2'-deoxyribonucleotide-DNA = a 3'-end 2'-deoxyribonucleotide-(2,3-dehydro-2,3-deoxyribose 5'-phosphate)-DNA + a 5'-end 5'-phospho-2'-deoxyribonucleoside-DNA + H(+)</text>
        <dbReference type="Rhea" id="RHEA:66592"/>
        <dbReference type="Rhea" id="RHEA-COMP:13180"/>
        <dbReference type="Rhea" id="RHEA-COMP:16897"/>
        <dbReference type="Rhea" id="RHEA-COMP:17067"/>
        <dbReference type="ChEBI" id="CHEBI:15378"/>
        <dbReference type="ChEBI" id="CHEBI:136412"/>
        <dbReference type="ChEBI" id="CHEBI:157695"/>
        <dbReference type="ChEBI" id="CHEBI:167181"/>
        <dbReference type="EC" id="4.2.99.18"/>
    </reaction>
</comment>
<keyword evidence="9" id="KW-0862">Zinc</keyword>
<dbReference type="RefSeq" id="WP_129687727.1">
    <property type="nucleotide sequence ID" value="NZ_LR214970.1"/>
</dbReference>
<gene>
    <name evidence="19" type="primary">nei</name>
    <name evidence="19" type="ORF">NCTC10122_00436</name>
</gene>
<dbReference type="Gene3D" id="1.10.8.50">
    <property type="match status" value="1"/>
</dbReference>
<keyword evidence="8 19" id="KW-0378">Hydrolase</keyword>
<dbReference type="NCBIfam" id="NF002211">
    <property type="entry name" value="PRK01103.1"/>
    <property type="match status" value="1"/>
</dbReference>
<keyword evidence="7 16" id="KW-0863">Zinc-finger</keyword>
<keyword evidence="12" id="KW-0456">Lyase</keyword>
<comment type="similarity">
    <text evidence="3">Belongs to the FPG family.</text>
</comment>
<dbReference type="SUPFAM" id="SSF57716">
    <property type="entry name" value="Glucocorticoid receptor-like (DNA-binding domain)"/>
    <property type="match status" value="1"/>
</dbReference>
<organism evidence="19 20">
    <name type="scientific">Mycoplasmopsis bovigenitalium</name>
    <dbReference type="NCBI Taxonomy" id="2112"/>
    <lineage>
        <taxon>Bacteria</taxon>
        <taxon>Bacillati</taxon>
        <taxon>Mycoplasmatota</taxon>
        <taxon>Mycoplasmoidales</taxon>
        <taxon>Metamycoplasmataceae</taxon>
        <taxon>Mycoplasmopsis</taxon>
    </lineage>
</organism>
<evidence type="ECO:0000256" key="7">
    <source>
        <dbReference type="ARBA" id="ARBA00022771"/>
    </source>
</evidence>
<dbReference type="Pfam" id="PF06827">
    <property type="entry name" value="zf-FPG_IleRS"/>
    <property type="match status" value="1"/>
</dbReference>
<evidence type="ECO:0000256" key="15">
    <source>
        <dbReference type="ARBA" id="ARBA00044632"/>
    </source>
</evidence>
<dbReference type="InterPro" id="IPR035937">
    <property type="entry name" value="FPG_N"/>
</dbReference>
<dbReference type="GO" id="GO:0003684">
    <property type="term" value="F:damaged DNA binding"/>
    <property type="evidence" value="ECO:0007669"/>
    <property type="project" value="InterPro"/>
</dbReference>
<dbReference type="AlphaFoldDB" id="A0A449A973"/>
<evidence type="ECO:0000256" key="1">
    <source>
        <dbReference type="ARBA" id="ARBA00001668"/>
    </source>
</evidence>
<dbReference type="PANTHER" id="PTHR22993">
    <property type="entry name" value="FORMAMIDOPYRIMIDINE-DNA GLYCOSYLASE"/>
    <property type="match status" value="1"/>
</dbReference>
<evidence type="ECO:0000256" key="13">
    <source>
        <dbReference type="ARBA" id="ARBA00023268"/>
    </source>
</evidence>
<evidence type="ECO:0000259" key="17">
    <source>
        <dbReference type="PROSITE" id="PS51066"/>
    </source>
</evidence>
<dbReference type="Pfam" id="PF01149">
    <property type="entry name" value="Fapy_DNA_glyco"/>
    <property type="match status" value="1"/>
</dbReference>
<dbReference type="InterPro" id="IPR010979">
    <property type="entry name" value="Ribosomal_uS13-like_H2TH"/>
</dbReference>
<sequence length="276" mass="31503">MPELPEVTIVARELNSKVKNLTIKSIQINKEKLIKQIDPNQFKNELIGQKITAVKNIGKHIIFELTNDLFIISHLRMSGKYSFYKEFHKPQIHDHLIFSLDGGFLYYNDARAFGTFHLKTKQTIFNSPPLNKLASEPNNININELHKKLKNRNMPIKNALLDQTLILGIGNIYANEALWEQKIHPSTPSKLLDINTLGKLVKSAGIIMDKSIELGGSSIQSYESMNRKRGSFQNFLKVHGKNNQACSRCQTLIIKYKLGGRGTYYCPKCQRGDYEL</sequence>
<evidence type="ECO:0000256" key="14">
    <source>
        <dbReference type="ARBA" id="ARBA00023295"/>
    </source>
</evidence>
<dbReference type="PANTHER" id="PTHR22993:SF9">
    <property type="entry name" value="FORMAMIDOPYRIMIDINE-DNA GLYCOSYLASE"/>
    <property type="match status" value="1"/>
</dbReference>
<dbReference type="CDD" id="cd08966">
    <property type="entry name" value="EcFpg-like_N"/>
    <property type="match status" value="1"/>
</dbReference>
<keyword evidence="11" id="KW-0234">DNA repair</keyword>
<dbReference type="Pfam" id="PF06831">
    <property type="entry name" value="H2TH"/>
    <property type="match status" value="1"/>
</dbReference>
<dbReference type="InterPro" id="IPR012319">
    <property type="entry name" value="FPG_cat"/>
</dbReference>
<evidence type="ECO:0000256" key="16">
    <source>
        <dbReference type="PROSITE-ProRule" id="PRU00391"/>
    </source>
</evidence>
<evidence type="ECO:0000256" key="2">
    <source>
        <dbReference type="ARBA" id="ARBA00001947"/>
    </source>
</evidence>
<feature type="domain" description="Formamidopyrimidine-DNA glycosylase catalytic" evidence="18">
    <location>
        <begin position="2"/>
        <end position="114"/>
    </location>
</feature>
<dbReference type="InterPro" id="IPR000214">
    <property type="entry name" value="Znf_DNA_glyclase/AP_lyase"/>
</dbReference>
<keyword evidence="13" id="KW-0511">Multifunctional enzyme</keyword>
<evidence type="ECO:0000256" key="6">
    <source>
        <dbReference type="ARBA" id="ARBA00022763"/>
    </source>
</evidence>
<proteinExistence type="inferred from homology"/>
<dbReference type="InterPro" id="IPR020629">
    <property type="entry name" value="FPG_Glyclase"/>
</dbReference>
<dbReference type="SUPFAM" id="SSF81624">
    <property type="entry name" value="N-terminal domain of MutM-like DNA repair proteins"/>
    <property type="match status" value="1"/>
</dbReference>
<evidence type="ECO:0000256" key="9">
    <source>
        <dbReference type="ARBA" id="ARBA00022833"/>
    </source>
</evidence>
<dbReference type="GO" id="GO:0140078">
    <property type="term" value="F:class I DNA-(apurinic or apyrimidinic site) endonuclease activity"/>
    <property type="evidence" value="ECO:0007669"/>
    <property type="project" value="UniProtKB-EC"/>
</dbReference>
<evidence type="ECO:0000256" key="4">
    <source>
        <dbReference type="ARBA" id="ARBA00011245"/>
    </source>
</evidence>
<evidence type="ECO:0000256" key="12">
    <source>
        <dbReference type="ARBA" id="ARBA00023239"/>
    </source>
</evidence>
<dbReference type="FunFam" id="1.10.8.50:FF:000003">
    <property type="entry name" value="Formamidopyrimidine-DNA glycosylase"/>
    <property type="match status" value="1"/>
</dbReference>
<dbReference type="PROSITE" id="PS51068">
    <property type="entry name" value="FPG_CAT"/>
    <property type="match status" value="1"/>
</dbReference>